<dbReference type="Proteomes" id="UP001062846">
    <property type="component" value="Chromosome 6"/>
</dbReference>
<accession>A0ACC0NH63</accession>
<evidence type="ECO:0000313" key="1">
    <source>
        <dbReference type="EMBL" id="KAI8552389.1"/>
    </source>
</evidence>
<keyword evidence="2" id="KW-1185">Reference proteome</keyword>
<evidence type="ECO:0000313" key="2">
    <source>
        <dbReference type="Proteomes" id="UP001062846"/>
    </source>
</evidence>
<protein>
    <submittedName>
        <fullName evidence="1">Uncharacterized protein</fullName>
    </submittedName>
</protein>
<organism evidence="1 2">
    <name type="scientific">Rhododendron molle</name>
    <name type="common">Chinese azalea</name>
    <name type="synonym">Azalea mollis</name>
    <dbReference type="NCBI Taxonomy" id="49168"/>
    <lineage>
        <taxon>Eukaryota</taxon>
        <taxon>Viridiplantae</taxon>
        <taxon>Streptophyta</taxon>
        <taxon>Embryophyta</taxon>
        <taxon>Tracheophyta</taxon>
        <taxon>Spermatophyta</taxon>
        <taxon>Magnoliopsida</taxon>
        <taxon>eudicotyledons</taxon>
        <taxon>Gunneridae</taxon>
        <taxon>Pentapetalae</taxon>
        <taxon>asterids</taxon>
        <taxon>Ericales</taxon>
        <taxon>Ericaceae</taxon>
        <taxon>Ericoideae</taxon>
        <taxon>Rhodoreae</taxon>
        <taxon>Rhododendron</taxon>
    </lineage>
</organism>
<sequence length="446" mass="51071">MRRDGLRVAIEAWNQCNEVGEEAPNMGSPRVADCFDVDNSTSPHNKLGILNSPFKELDVIVDRYAAWKGIYLGNKCQVDDYPRPWQFWMIMLKSGNMDTLAAKCPENGKKSKPFPQDHRFPCFGEGCMNMPLIYHNYTKIQGGDKENSILRGSFYGTWDLNADVAKASTENDTSYYSLTWEKEVGKGSWVFHHFLKTSSNYPWLMLYLRSDATSGLSGGYHYPTRGMSKIVPKSPNFKVRFTLDVKQGKSPRSQFYLMDIGSCWKNNGQPCNGDVTTDVTRYSEMIINPDVHSYCNSSHISDCPPYHTFRNGTRIHRTDKDNYPYEAYHVYCSPGNAKYTEEPKNFCDPYSNPQPQEIVQIVPHPVWGEYGYPTKRGDGWIGDPRTWELEVGKLSQALYFYQDPGTKPVDRYWSSVNLGAEVYIDGNEILEWTVSDFDIIITRDDT</sequence>
<reference evidence="1" key="1">
    <citation type="submission" date="2022-02" db="EMBL/GenBank/DDBJ databases">
        <title>Plant Genome Project.</title>
        <authorList>
            <person name="Zhang R.-G."/>
        </authorList>
    </citation>
    <scope>NUCLEOTIDE SEQUENCE</scope>
    <source>
        <strain evidence="1">AT1</strain>
    </source>
</reference>
<proteinExistence type="predicted"/>
<gene>
    <name evidence="1" type="ORF">RHMOL_Rhmol06G0262900</name>
</gene>
<dbReference type="EMBL" id="CM046393">
    <property type="protein sequence ID" value="KAI8552389.1"/>
    <property type="molecule type" value="Genomic_DNA"/>
</dbReference>
<comment type="caution">
    <text evidence="1">The sequence shown here is derived from an EMBL/GenBank/DDBJ whole genome shotgun (WGS) entry which is preliminary data.</text>
</comment>
<name>A0ACC0NH63_RHOML</name>